<dbReference type="InterPro" id="IPR050266">
    <property type="entry name" value="AB_hydrolase_sf"/>
</dbReference>
<dbReference type="InterPro" id="IPR000073">
    <property type="entry name" value="AB_hydrolase_1"/>
</dbReference>
<dbReference type="PANTHER" id="PTHR43798">
    <property type="entry name" value="MONOACYLGLYCEROL LIPASE"/>
    <property type="match status" value="1"/>
</dbReference>
<feature type="domain" description="AB hydrolase-1" evidence="2">
    <location>
        <begin position="22"/>
        <end position="238"/>
    </location>
</feature>
<proteinExistence type="predicted"/>
<accession>A0AAJ5VZT8</accession>
<name>A0AAJ5VZT8_9MICO</name>
<dbReference type="Gene3D" id="3.40.50.1820">
    <property type="entry name" value="alpha/beta hydrolase"/>
    <property type="match status" value="1"/>
</dbReference>
<protein>
    <submittedName>
        <fullName evidence="3">Alpha/beta hydrolase</fullName>
    </submittedName>
</protein>
<evidence type="ECO:0000313" key="3">
    <source>
        <dbReference type="EMBL" id="WEK13451.1"/>
    </source>
</evidence>
<dbReference type="Pfam" id="PF12697">
    <property type="entry name" value="Abhydrolase_6"/>
    <property type="match status" value="1"/>
</dbReference>
<dbReference type="AlphaFoldDB" id="A0AAJ5VZT8"/>
<evidence type="ECO:0000313" key="4">
    <source>
        <dbReference type="Proteomes" id="UP001213972"/>
    </source>
</evidence>
<gene>
    <name evidence="3" type="ORF">P0Y48_13475</name>
</gene>
<evidence type="ECO:0000256" key="1">
    <source>
        <dbReference type="ARBA" id="ARBA00022801"/>
    </source>
</evidence>
<keyword evidence="1 3" id="KW-0378">Hydrolase</keyword>
<dbReference type="SUPFAM" id="SSF53474">
    <property type="entry name" value="alpha/beta-Hydrolases"/>
    <property type="match status" value="1"/>
</dbReference>
<dbReference type="GO" id="GO:0016787">
    <property type="term" value="F:hydrolase activity"/>
    <property type="evidence" value="ECO:0007669"/>
    <property type="project" value="UniProtKB-KW"/>
</dbReference>
<organism evidence="3 4">
    <name type="scientific">Candidatus Microbacterium phytovorans</name>
    <dbReference type="NCBI Taxonomy" id="3121374"/>
    <lineage>
        <taxon>Bacteria</taxon>
        <taxon>Bacillati</taxon>
        <taxon>Actinomycetota</taxon>
        <taxon>Actinomycetes</taxon>
        <taxon>Micrococcales</taxon>
        <taxon>Microbacteriaceae</taxon>
        <taxon>Microbacterium</taxon>
    </lineage>
</organism>
<sequence>MPFLDINQSDIFYTDSGAGDPLVMLHGRSASGSCWDWHIQRLRDRYRVIAFDSVNHGFSSNSPRDEIEPDRVDELDAVLDALGIDRPIIVGQSMGAMTTLRWAARNPRRARAIIATGMGWPIPPIGTISPAPLTDGLWLESRNFNADWAAENPRIIAQYSRIRSTATAIENSLRPRPWAENEWLAADFGSRLAAIESPVALFVGADDFMADPVRNLATVISHARLEVAEDAHHNAYLQCLGRFIDLIDETVEVARAAERDS</sequence>
<dbReference type="PRINTS" id="PR00111">
    <property type="entry name" value="ABHYDROLASE"/>
</dbReference>
<dbReference type="GO" id="GO:0016020">
    <property type="term" value="C:membrane"/>
    <property type="evidence" value="ECO:0007669"/>
    <property type="project" value="TreeGrafter"/>
</dbReference>
<dbReference type="EMBL" id="CP119321">
    <property type="protein sequence ID" value="WEK13451.1"/>
    <property type="molecule type" value="Genomic_DNA"/>
</dbReference>
<dbReference type="InterPro" id="IPR029058">
    <property type="entry name" value="AB_hydrolase_fold"/>
</dbReference>
<dbReference type="PANTHER" id="PTHR43798:SF31">
    <property type="entry name" value="AB HYDROLASE SUPERFAMILY PROTEIN YCLE"/>
    <property type="match status" value="1"/>
</dbReference>
<reference evidence="3" key="1">
    <citation type="submission" date="2023-03" db="EMBL/GenBank/DDBJ databases">
        <title>Andean soil-derived lignocellulolytic bacterial consortium as a source of novel taxa and putative plastic-active enzymes.</title>
        <authorList>
            <person name="Diaz-Garcia L."/>
            <person name="Chuvochina M."/>
            <person name="Feuerriegel G."/>
            <person name="Bunk B."/>
            <person name="Sproer C."/>
            <person name="Streit W.R."/>
            <person name="Rodriguez L.M."/>
            <person name="Overmann J."/>
            <person name="Jimenez D.J."/>
        </authorList>
    </citation>
    <scope>NUCLEOTIDE SEQUENCE</scope>
    <source>
        <strain evidence="3">MAG 4610</strain>
    </source>
</reference>
<evidence type="ECO:0000259" key="2">
    <source>
        <dbReference type="Pfam" id="PF12697"/>
    </source>
</evidence>
<dbReference type="Proteomes" id="UP001213972">
    <property type="component" value="Chromosome"/>
</dbReference>